<dbReference type="SUPFAM" id="SSF50249">
    <property type="entry name" value="Nucleic acid-binding proteins"/>
    <property type="match status" value="1"/>
</dbReference>
<dbReference type="AlphaFoldDB" id="A0AAE0FQN0"/>
<dbReference type="CDD" id="cd05684">
    <property type="entry name" value="S1_DHX8_helicase"/>
    <property type="match status" value="1"/>
</dbReference>
<dbReference type="SMART" id="SM00316">
    <property type="entry name" value="S1"/>
    <property type="match status" value="1"/>
</dbReference>
<dbReference type="Proteomes" id="UP001190700">
    <property type="component" value="Unassembled WGS sequence"/>
</dbReference>
<evidence type="ECO:0000313" key="16">
    <source>
        <dbReference type="Proteomes" id="UP001190700"/>
    </source>
</evidence>
<dbReference type="Pfam" id="PF00271">
    <property type="entry name" value="Helicase_C"/>
    <property type="match status" value="1"/>
</dbReference>
<evidence type="ECO:0000259" key="13">
    <source>
        <dbReference type="PROSITE" id="PS51192"/>
    </source>
</evidence>
<protein>
    <recommendedName>
        <fullName evidence="2">RNA helicase</fullName>
        <ecNumber evidence="2">3.6.4.13</ecNumber>
    </recommendedName>
</protein>
<dbReference type="CDD" id="cd17971">
    <property type="entry name" value="DEXHc_DHX8"/>
    <property type="match status" value="1"/>
</dbReference>
<feature type="domain" description="Helicase ATP-binding" evidence="13">
    <location>
        <begin position="523"/>
        <end position="686"/>
    </location>
</feature>
<dbReference type="Gene3D" id="2.40.50.140">
    <property type="entry name" value="Nucleic acid-binding proteins"/>
    <property type="match status" value="1"/>
</dbReference>
<dbReference type="InterPro" id="IPR014001">
    <property type="entry name" value="Helicase_ATP-bd"/>
</dbReference>
<dbReference type="FunFam" id="1.20.120.1080:FF:000001">
    <property type="entry name" value="Pre-mRNA-splicing factor ATP-dependent RNA helicase"/>
    <property type="match status" value="1"/>
</dbReference>
<dbReference type="GO" id="GO:0003724">
    <property type="term" value="F:RNA helicase activity"/>
    <property type="evidence" value="ECO:0007669"/>
    <property type="project" value="UniProtKB-EC"/>
</dbReference>
<dbReference type="InterPro" id="IPR027417">
    <property type="entry name" value="P-loop_NTPase"/>
</dbReference>
<dbReference type="InterPro" id="IPR002464">
    <property type="entry name" value="DNA/RNA_helicase_DEAH_CS"/>
</dbReference>
<evidence type="ECO:0000313" key="15">
    <source>
        <dbReference type="EMBL" id="KAK3263391.1"/>
    </source>
</evidence>
<dbReference type="FunFam" id="2.40.50.140:FF:000061">
    <property type="entry name" value="ATP-dependent RNA helicase DHX8"/>
    <property type="match status" value="1"/>
</dbReference>
<feature type="compositionally biased region" description="Low complexity" evidence="11">
    <location>
        <begin position="296"/>
        <end position="310"/>
    </location>
</feature>
<dbReference type="PROSITE" id="PS00690">
    <property type="entry name" value="DEAH_ATP_HELICASE"/>
    <property type="match status" value="1"/>
</dbReference>
<evidence type="ECO:0000259" key="12">
    <source>
        <dbReference type="PROSITE" id="PS50126"/>
    </source>
</evidence>
<dbReference type="Pfam" id="PF07717">
    <property type="entry name" value="OB_NTP_bind"/>
    <property type="match status" value="1"/>
</dbReference>
<dbReference type="InterPro" id="IPR049621">
    <property type="entry name" value="S1_DHX8_helicase"/>
</dbReference>
<dbReference type="EC" id="3.6.4.13" evidence="2"/>
<sequence>MAGKLKKLQYLSMVSKVTQELDNHLGVGDKTLAEFIIDLSSEHSSADSFRTALTEAGAEMPLPLVETLLGIIERMRPQSSKKAAGKKGKVDSGPQDTGRIPGLGIRDTSDMAKKLHEDLLGDRNPLENPSDDPRKRTVPPPPPGREREMERQRERRDRSRSPRDRRRDRSRSRSRDRGGRDRDRDGSRREGDRRGSPSRPILPDEPAMFGCYKAKVTGVMDFGCFCELIGFRQRYEGLVHISDMSSNKASNARSLATRGQEVWVKVLSKGAQRMKYSMRDVNQDTGEDLTPIMGTGASSSSNPAAGSNPAPEERPSLKGLSGITVTDEDRADSAMRRPQKRLSSPERWEAQQLIASGVLDVRDYPTFDTEGNGMLNVEPEAEEAIEIEMNEDEAPFLRGANNALQMDVSPIKIVKNPDGSLQRAAMTQSALAKERRELRDQQQRTMLESIPKDLNRPWEDPMPEAGERHLAQELRGVGIGGFEMPDWKKDAFGKAPTFGQRSHMSITQQRESLPIFKLRDELVQAVLENQVLVVIGETGSGKTTQITQYLAESGYTANGKIGCTQPRRVAAMSVAKRVAEEFGCRLGEEVGYAIRFEDCTGPETVIKYMTDGMLLRETLLDDTLSGYSVLMLDEAHERTIHTDVMFGLLKKSIKVRADLKLIVTSATLDAEKFSSYFFNCPIFTIPGRTFPVEVLYTKAPEADYLDAALITVMQIHLTEPEGDVLVFLTGQEEIDTACQILFERMKSLGAAVPDLHILPVYSSLPSEMQTRIFEPAPPGSRKCIVATNIAEASLTIDGIYYVVDPGFAKQKVYNPKVGMDSLVVTPISQASARQRAGRAGRTGPGKCYRLYTEAAYKNEMLSTSVPEIQRTNLGTTVLTLKAMGINDLLNFDFMDPPSPQTLVSALETLFNLGALDEEGLLTRLGRKMAEFPLEPPMSKMLIASVDLNCSEEVLTIVAMLAAQNIFYRPKEKQAQSDMKRAKFFQAEGDHLTLLTVYESWKANKFSNPWCYENFIQARSLRRAQDVRKQLLTIMDRYRLDCVSAGKNFNRIRRAICSGFFFHAARKDPQEGYKTVVENQPVYIHPSSALFQRQPDWVVYHELVLTTKEYMRECCLIEPKWLCELAPRFFTMGDPSKLSKRKRMEKLEPLYDRYNDPQAWRLSKRRA</sequence>
<evidence type="ECO:0000256" key="8">
    <source>
        <dbReference type="ARBA" id="ARBA00023187"/>
    </source>
</evidence>
<feature type="region of interest" description="Disordered" evidence="11">
    <location>
        <begin position="76"/>
        <end position="206"/>
    </location>
</feature>
<dbReference type="InterPro" id="IPR049588">
    <property type="entry name" value="DHX8_GH2-like"/>
</dbReference>
<dbReference type="SMART" id="SM00847">
    <property type="entry name" value="HA2"/>
    <property type="match status" value="1"/>
</dbReference>
<evidence type="ECO:0000256" key="11">
    <source>
        <dbReference type="SAM" id="MobiDB-lite"/>
    </source>
</evidence>
<keyword evidence="5" id="KW-0378">Hydrolase</keyword>
<dbReference type="Gene3D" id="3.40.50.300">
    <property type="entry name" value="P-loop containing nucleotide triphosphate hydrolases"/>
    <property type="match status" value="2"/>
</dbReference>
<dbReference type="Pfam" id="PF00575">
    <property type="entry name" value="S1"/>
    <property type="match status" value="1"/>
</dbReference>
<dbReference type="Pfam" id="PF21010">
    <property type="entry name" value="HA2_C"/>
    <property type="match status" value="1"/>
</dbReference>
<dbReference type="Gene3D" id="1.20.120.1080">
    <property type="match status" value="1"/>
</dbReference>
<dbReference type="SMART" id="SM00487">
    <property type="entry name" value="DEXDc"/>
    <property type="match status" value="1"/>
</dbReference>
<keyword evidence="7" id="KW-0067">ATP-binding</keyword>
<dbReference type="InterPro" id="IPR001650">
    <property type="entry name" value="Helicase_C-like"/>
</dbReference>
<dbReference type="InterPro" id="IPR044762">
    <property type="entry name" value="DHX8/Prp22_DEXHc"/>
</dbReference>
<evidence type="ECO:0000256" key="1">
    <source>
        <dbReference type="ARBA" id="ARBA00004123"/>
    </source>
</evidence>
<dbReference type="GO" id="GO:0005524">
    <property type="term" value="F:ATP binding"/>
    <property type="evidence" value="ECO:0007669"/>
    <property type="project" value="UniProtKB-KW"/>
</dbReference>
<dbReference type="SMART" id="SM00490">
    <property type="entry name" value="HELICc"/>
    <property type="match status" value="1"/>
</dbReference>
<comment type="catalytic activity">
    <reaction evidence="10">
        <text>ATP + H2O = ADP + phosphate + H(+)</text>
        <dbReference type="Rhea" id="RHEA:13065"/>
        <dbReference type="ChEBI" id="CHEBI:15377"/>
        <dbReference type="ChEBI" id="CHEBI:15378"/>
        <dbReference type="ChEBI" id="CHEBI:30616"/>
        <dbReference type="ChEBI" id="CHEBI:43474"/>
        <dbReference type="ChEBI" id="CHEBI:456216"/>
        <dbReference type="EC" id="3.6.4.13"/>
    </reaction>
</comment>
<dbReference type="PROSITE" id="PS50126">
    <property type="entry name" value="S1"/>
    <property type="match status" value="1"/>
</dbReference>
<keyword evidence="6" id="KW-0347">Helicase</keyword>
<evidence type="ECO:0000256" key="10">
    <source>
        <dbReference type="ARBA" id="ARBA00047984"/>
    </source>
</evidence>
<dbReference type="InterPro" id="IPR007502">
    <property type="entry name" value="Helicase-assoc_dom"/>
</dbReference>
<organism evidence="15 16">
    <name type="scientific">Cymbomonas tetramitiformis</name>
    <dbReference type="NCBI Taxonomy" id="36881"/>
    <lineage>
        <taxon>Eukaryota</taxon>
        <taxon>Viridiplantae</taxon>
        <taxon>Chlorophyta</taxon>
        <taxon>Pyramimonadophyceae</taxon>
        <taxon>Pyramimonadales</taxon>
        <taxon>Pyramimonadaceae</taxon>
        <taxon>Cymbomonas</taxon>
    </lineage>
</organism>
<reference evidence="15 16" key="1">
    <citation type="journal article" date="2015" name="Genome Biol. Evol.">
        <title>Comparative Genomics of a Bacterivorous Green Alga Reveals Evolutionary Causalities and Consequences of Phago-Mixotrophic Mode of Nutrition.</title>
        <authorList>
            <person name="Burns J.A."/>
            <person name="Paasch A."/>
            <person name="Narechania A."/>
            <person name="Kim E."/>
        </authorList>
    </citation>
    <scope>NUCLEOTIDE SEQUENCE [LARGE SCALE GENOMIC DNA]</scope>
    <source>
        <strain evidence="15 16">PLY_AMNH</strain>
    </source>
</reference>
<evidence type="ECO:0000256" key="6">
    <source>
        <dbReference type="ARBA" id="ARBA00022806"/>
    </source>
</evidence>
<dbReference type="InterPro" id="IPR011709">
    <property type="entry name" value="DEAD-box_helicase_OB_fold"/>
</dbReference>
<dbReference type="FunFam" id="3.40.50.300:FF:000101">
    <property type="entry name" value="Pre-mRNA-splicing factor ATP-dependent RNA helicase"/>
    <property type="match status" value="1"/>
</dbReference>
<dbReference type="PANTHER" id="PTHR18934:SF85">
    <property type="entry name" value="ATP-DEPENDENT RNA HELICASE DHX8"/>
    <property type="match status" value="1"/>
</dbReference>
<evidence type="ECO:0000256" key="9">
    <source>
        <dbReference type="ARBA" id="ARBA00023242"/>
    </source>
</evidence>
<gene>
    <name evidence="15" type="ORF">CYMTET_27799</name>
</gene>
<comment type="caution">
    <text evidence="15">The sequence shown here is derived from an EMBL/GenBank/DDBJ whole genome shotgun (WGS) entry which is preliminary data.</text>
</comment>
<dbReference type="CDD" id="cd21691">
    <property type="entry name" value="GH2-like_DHX8"/>
    <property type="match status" value="1"/>
</dbReference>
<name>A0AAE0FQN0_9CHLO</name>
<feature type="compositionally biased region" description="Basic and acidic residues" evidence="11">
    <location>
        <begin position="144"/>
        <end position="195"/>
    </location>
</feature>
<keyword evidence="9" id="KW-0539">Nucleus</keyword>
<dbReference type="GO" id="GO:0016787">
    <property type="term" value="F:hydrolase activity"/>
    <property type="evidence" value="ECO:0007669"/>
    <property type="project" value="UniProtKB-KW"/>
</dbReference>
<keyword evidence="8" id="KW-0508">mRNA splicing</keyword>
<dbReference type="FunFam" id="3.40.50.300:FF:000191">
    <property type="entry name" value="Pre-mRNA-splicing factor ATP-dependent RNA helicase"/>
    <property type="match status" value="1"/>
</dbReference>
<dbReference type="CDD" id="cd18791">
    <property type="entry name" value="SF2_C_RHA"/>
    <property type="match status" value="1"/>
</dbReference>
<accession>A0AAE0FQN0</accession>
<dbReference type="InterPro" id="IPR003029">
    <property type="entry name" value="S1_domain"/>
</dbReference>
<evidence type="ECO:0000256" key="4">
    <source>
        <dbReference type="ARBA" id="ARBA00022741"/>
    </source>
</evidence>
<feature type="domain" description="S1 motif" evidence="12">
    <location>
        <begin position="205"/>
        <end position="279"/>
    </location>
</feature>
<keyword evidence="16" id="KW-1185">Reference proteome</keyword>
<dbReference type="GO" id="GO:0000390">
    <property type="term" value="P:spliceosomal complex disassembly"/>
    <property type="evidence" value="ECO:0007669"/>
    <property type="project" value="TreeGrafter"/>
</dbReference>
<feature type="domain" description="Helicase C-terminal" evidence="14">
    <location>
        <begin position="704"/>
        <end position="884"/>
    </location>
</feature>
<dbReference type="Pfam" id="PF00270">
    <property type="entry name" value="DEAD"/>
    <property type="match status" value="1"/>
</dbReference>
<dbReference type="PANTHER" id="PTHR18934">
    <property type="entry name" value="ATP-DEPENDENT RNA HELICASE"/>
    <property type="match status" value="1"/>
</dbReference>
<dbReference type="InterPro" id="IPR048333">
    <property type="entry name" value="HA2_WH"/>
</dbReference>
<feature type="compositionally biased region" description="Basic and acidic residues" evidence="11">
    <location>
        <begin position="107"/>
        <end position="135"/>
    </location>
</feature>
<dbReference type="InterPro" id="IPR012340">
    <property type="entry name" value="NA-bd_OB-fold"/>
</dbReference>
<dbReference type="GO" id="GO:0003723">
    <property type="term" value="F:RNA binding"/>
    <property type="evidence" value="ECO:0007669"/>
    <property type="project" value="TreeGrafter"/>
</dbReference>
<keyword evidence="3" id="KW-0507">mRNA processing</keyword>
<evidence type="ECO:0000256" key="7">
    <source>
        <dbReference type="ARBA" id="ARBA00022840"/>
    </source>
</evidence>
<dbReference type="PROSITE" id="PS51194">
    <property type="entry name" value="HELICASE_CTER"/>
    <property type="match status" value="1"/>
</dbReference>
<feature type="region of interest" description="Disordered" evidence="11">
    <location>
        <begin position="282"/>
        <end position="346"/>
    </location>
</feature>
<dbReference type="InterPro" id="IPR011545">
    <property type="entry name" value="DEAD/DEAH_box_helicase_dom"/>
</dbReference>
<evidence type="ECO:0000256" key="3">
    <source>
        <dbReference type="ARBA" id="ARBA00022664"/>
    </source>
</evidence>
<comment type="subcellular location">
    <subcellularLocation>
        <location evidence="1">Nucleus</location>
    </subcellularLocation>
</comment>
<proteinExistence type="predicted"/>
<dbReference type="EMBL" id="LGRX02015482">
    <property type="protein sequence ID" value="KAK3263391.1"/>
    <property type="molecule type" value="Genomic_DNA"/>
</dbReference>
<dbReference type="SUPFAM" id="SSF52540">
    <property type="entry name" value="P-loop containing nucleoside triphosphate hydrolases"/>
    <property type="match status" value="1"/>
</dbReference>
<dbReference type="Pfam" id="PF04408">
    <property type="entry name" value="WHD_HA2"/>
    <property type="match status" value="1"/>
</dbReference>
<dbReference type="PROSITE" id="PS51192">
    <property type="entry name" value="HELICASE_ATP_BIND_1"/>
    <property type="match status" value="1"/>
</dbReference>
<dbReference type="GO" id="GO:0071013">
    <property type="term" value="C:catalytic step 2 spliceosome"/>
    <property type="evidence" value="ECO:0007669"/>
    <property type="project" value="TreeGrafter"/>
</dbReference>
<evidence type="ECO:0000259" key="14">
    <source>
        <dbReference type="PROSITE" id="PS51194"/>
    </source>
</evidence>
<evidence type="ECO:0000256" key="2">
    <source>
        <dbReference type="ARBA" id="ARBA00012552"/>
    </source>
</evidence>
<keyword evidence="4" id="KW-0547">Nucleotide-binding</keyword>
<evidence type="ECO:0000256" key="5">
    <source>
        <dbReference type="ARBA" id="ARBA00022801"/>
    </source>
</evidence>